<evidence type="ECO:0000256" key="4">
    <source>
        <dbReference type="ARBA" id="ARBA00023136"/>
    </source>
</evidence>
<name>A0A316ECQ0_9BACT</name>
<sequence length="319" mass="35808">MNFTSDFSSTEQWFLAIFLILYLIFLGRIFWIARRLGTSAGSSVLKFLLRGVYFSLLLLALLNPSFGELKGTIKAQGKDILLLIDISKSMDATDIQPSRIEKAKFEINRFVNHFNKERIGLIVFSEDALLLSPLTFDINAINYLVPKINTDLLPEGGTNFTPALELALDRFSKAKAKTQSKVIVLVSDGENFGTDNKALLTKIRRKGINFFTVGVGTTDGITIREGKSFKKDKDGNIVVTKLETASLKKLAAETKGNYLEIKSVSESMNELIMGVENIETQLIDERQIDVIANKYFYFLIIALFLLGIDVFFTVRTFQL</sequence>
<gene>
    <name evidence="7" type="ORF">LV89_02391</name>
</gene>
<evidence type="ECO:0000313" key="8">
    <source>
        <dbReference type="Proteomes" id="UP000245489"/>
    </source>
</evidence>
<dbReference type="InterPro" id="IPR050768">
    <property type="entry name" value="UPF0353/GerABKA_families"/>
</dbReference>
<keyword evidence="1" id="KW-1003">Cell membrane</keyword>
<feature type="transmembrane region" description="Helical" evidence="5">
    <location>
        <begin position="12"/>
        <end position="31"/>
    </location>
</feature>
<evidence type="ECO:0000313" key="7">
    <source>
        <dbReference type="EMBL" id="PWK26543.1"/>
    </source>
</evidence>
<dbReference type="InterPro" id="IPR002035">
    <property type="entry name" value="VWF_A"/>
</dbReference>
<evidence type="ECO:0000256" key="5">
    <source>
        <dbReference type="SAM" id="Phobius"/>
    </source>
</evidence>
<evidence type="ECO:0000259" key="6">
    <source>
        <dbReference type="PROSITE" id="PS50234"/>
    </source>
</evidence>
<keyword evidence="3 5" id="KW-1133">Transmembrane helix</keyword>
<dbReference type="Gene3D" id="3.40.50.410">
    <property type="entry name" value="von Willebrand factor, type A domain"/>
    <property type="match status" value="1"/>
</dbReference>
<evidence type="ECO:0000256" key="1">
    <source>
        <dbReference type="ARBA" id="ARBA00022475"/>
    </source>
</evidence>
<dbReference type="RefSeq" id="WP_109743121.1">
    <property type="nucleotide sequence ID" value="NZ_QGGO01000011.1"/>
</dbReference>
<dbReference type="SUPFAM" id="SSF53300">
    <property type="entry name" value="vWA-like"/>
    <property type="match status" value="1"/>
</dbReference>
<accession>A0A316ECQ0</accession>
<evidence type="ECO:0000256" key="2">
    <source>
        <dbReference type="ARBA" id="ARBA00022692"/>
    </source>
</evidence>
<dbReference type="Proteomes" id="UP000245489">
    <property type="component" value="Unassembled WGS sequence"/>
</dbReference>
<dbReference type="PROSITE" id="PS50234">
    <property type="entry name" value="VWFA"/>
    <property type="match status" value="1"/>
</dbReference>
<keyword evidence="8" id="KW-1185">Reference proteome</keyword>
<reference evidence="7 8" key="1">
    <citation type="submission" date="2018-05" db="EMBL/GenBank/DDBJ databases">
        <title>Genomic Encyclopedia of Archaeal and Bacterial Type Strains, Phase II (KMG-II): from individual species to whole genera.</title>
        <authorList>
            <person name="Goeker M."/>
        </authorList>
    </citation>
    <scope>NUCLEOTIDE SEQUENCE [LARGE SCALE GENOMIC DNA]</scope>
    <source>
        <strain evidence="7 8">DSM 22214</strain>
    </source>
</reference>
<dbReference type="PANTHER" id="PTHR22550">
    <property type="entry name" value="SPORE GERMINATION PROTEIN"/>
    <property type="match status" value="1"/>
</dbReference>
<keyword evidence="4 5" id="KW-0472">Membrane</keyword>
<dbReference type="EMBL" id="QGGO01000011">
    <property type="protein sequence ID" value="PWK26543.1"/>
    <property type="molecule type" value="Genomic_DNA"/>
</dbReference>
<feature type="transmembrane region" description="Helical" evidence="5">
    <location>
        <begin position="295"/>
        <end position="314"/>
    </location>
</feature>
<dbReference type="AlphaFoldDB" id="A0A316ECQ0"/>
<feature type="transmembrane region" description="Helical" evidence="5">
    <location>
        <begin position="43"/>
        <end position="62"/>
    </location>
</feature>
<organism evidence="7 8">
    <name type="scientific">Arcicella aurantiaca</name>
    <dbReference type="NCBI Taxonomy" id="591202"/>
    <lineage>
        <taxon>Bacteria</taxon>
        <taxon>Pseudomonadati</taxon>
        <taxon>Bacteroidota</taxon>
        <taxon>Cytophagia</taxon>
        <taxon>Cytophagales</taxon>
        <taxon>Flectobacillaceae</taxon>
        <taxon>Arcicella</taxon>
    </lineage>
</organism>
<dbReference type="OrthoDB" id="6206554at2"/>
<feature type="domain" description="VWFA" evidence="6">
    <location>
        <begin position="79"/>
        <end position="275"/>
    </location>
</feature>
<protein>
    <submittedName>
        <fullName evidence="7">Ca-activated chloride channel family protein</fullName>
    </submittedName>
</protein>
<comment type="caution">
    <text evidence="7">The sequence shown here is derived from an EMBL/GenBank/DDBJ whole genome shotgun (WGS) entry which is preliminary data.</text>
</comment>
<dbReference type="InterPro" id="IPR036465">
    <property type="entry name" value="vWFA_dom_sf"/>
</dbReference>
<dbReference type="PANTHER" id="PTHR22550:SF5">
    <property type="entry name" value="LEUCINE ZIPPER PROTEIN 4"/>
    <property type="match status" value="1"/>
</dbReference>
<dbReference type="Pfam" id="PF13519">
    <property type="entry name" value="VWA_2"/>
    <property type="match status" value="1"/>
</dbReference>
<evidence type="ECO:0000256" key="3">
    <source>
        <dbReference type="ARBA" id="ARBA00022989"/>
    </source>
</evidence>
<keyword evidence="2 5" id="KW-0812">Transmembrane</keyword>
<dbReference type="SMART" id="SM00327">
    <property type="entry name" value="VWA"/>
    <property type="match status" value="1"/>
</dbReference>
<proteinExistence type="predicted"/>